<proteinExistence type="predicted"/>
<keyword evidence="1" id="KW-0472">Membrane</keyword>
<dbReference type="EMBL" id="BART01010752">
    <property type="protein sequence ID" value="GAG90030.1"/>
    <property type="molecule type" value="Genomic_DNA"/>
</dbReference>
<feature type="transmembrane region" description="Helical" evidence="1">
    <location>
        <begin position="17"/>
        <end position="35"/>
    </location>
</feature>
<gene>
    <name evidence="2" type="ORF">S01H4_23237</name>
</gene>
<keyword evidence="1" id="KW-0812">Transmembrane</keyword>
<name>X1B4Q8_9ZZZZ</name>
<organism evidence="2">
    <name type="scientific">marine sediment metagenome</name>
    <dbReference type="NCBI Taxonomy" id="412755"/>
    <lineage>
        <taxon>unclassified sequences</taxon>
        <taxon>metagenomes</taxon>
        <taxon>ecological metagenomes</taxon>
    </lineage>
</organism>
<feature type="transmembrane region" description="Helical" evidence="1">
    <location>
        <begin position="121"/>
        <end position="142"/>
    </location>
</feature>
<keyword evidence="1" id="KW-1133">Transmembrane helix</keyword>
<protein>
    <submittedName>
        <fullName evidence="2">Uncharacterized protein</fullName>
    </submittedName>
</protein>
<evidence type="ECO:0000256" key="1">
    <source>
        <dbReference type="SAM" id="Phobius"/>
    </source>
</evidence>
<reference evidence="2" key="1">
    <citation type="journal article" date="2014" name="Front. Microbiol.">
        <title>High frequency of phylogenetically diverse reductive dehalogenase-homologous genes in deep subseafloor sedimentary metagenomes.</title>
        <authorList>
            <person name="Kawai M."/>
            <person name="Futagami T."/>
            <person name="Toyoda A."/>
            <person name="Takaki Y."/>
            <person name="Nishi S."/>
            <person name="Hori S."/>
            <person name="Arai W."/>
            <person name="Tsubouchi T."/>
            <person name="Morono Y."/>
            <person name="Uchiyama I."/>
            <person name="Ito T."/>
            <person name="Fujiyama A."/>
            <person name="Inagaki F."/>
            <person name="Takami H."/>
        </authorList>
    </citation>
    <scope>NUCLEOTIDE SEQUENCE</scope>
    <source>
        <strain evidence="2">Expedition CK06-06</strain>
    </source>
</reference>
<accession>X1B4Q8</accession>
<comment type="caution">
    <text evidence="2">The sequence shown here is derived from an EMBL/GenBank/DDBJ whole genome shotgun (WGS) entry which is preliminary data.</text>
</comment>
<evidence type="ECO:0000313" key="2">
    <source>
        <dbReference type="EMBL" id="GAG90030.1"/>
    </source>
</evidence>
<sequence>MLFFYFKISSSDTLNELIFSSILQMMFILWLNFLFNRNLFNKKRAVSYRNKAREELEKKKYEKALNFLKEAFQASNNIIGITKLETQLEIEFKNMETTIKEGNFKNLENILPETINQKTQILIYFFINSIITFLISFFLIFIF</sequence>
<dbReference type="AlphaFoldDB" id="X1B4Q8"/>